<reference evidence="3" key="1">
    <citation type="submission" date="2017-10" db="EMBL/GenBank/DDBJ databases">
        <title>Rapid genome shrinkage in a self-fertile nematode reveals novel sperm competition proteins.</title>
        <authorList>
            <person name="Yin D."/>
            <person name="Schwarz E.M."/>
            <person name="Thomas C.G."/>
            <person name="Felde R.L."/>
            <person name="Korf I.F."/>
            <person name="Cutter A.D."/>
            <person name="Schartner C.M."/>
            <person name="Ralston E.J."/>
            <person name="Meyer B.J."/>
            <person name="Haag E.S."/>
        </authorList>
    </citation>
    <scope>NUCLEOTIDE SEQUENCE [LARGE SCALE GENOMIC DNA]</scope>
    <source>
        <strain evidence="3">JU1422</strain>
    </source>
</reference>
<dbReference type="GO" id="GO:0031012">
    <property type="term" value="C:extracellular matrix"/>
    <property type="evidence" value="ECO:0007669"/>
    <property type="project" value="TreeGrafter"/>
</dbReference>
<feature type="domain" description="Reverse transcriptase" evidence="1">
    <location>
        <begin position="370"/>
        <end position="635"/>
    </location>
</feature>
<proteinExistence type="predicted"/>
<dbReference type="Pfam" id="PF14529">
    <property type="entry name" value="Exo_endo_phos_2"/>
    <property type="match status" value="1"/>
</dbReference>
<keyword evidence="3" id="KW-1185">Reference proteome</keyword>
<dbReference type="Gene3D" id="3.30.70.270">
    <property type="match status" value="1"/>
</dbReference>
<dbReference type="Proteomes" id="UP000230233">
    <property type="component" value="Unassembled WGS sequence"/>
</dbReference>
<dbReference type="PROSITE" id="PS50878">
    <property type="entry name" value="RT_POL"/>
    <property type="match status" value="1"/>
</dbReference>
<dbReference type="Pfam" id="PF00078">
    <property type="entry name" value="RVT_1"/>
    <property type="match status" value="1"/>
</dbReference>
<evidence type="ECO:0000313" key="3">
    <source>
        <dbReference type="Proteomes" id="UP000230233"/>
    </source>
</evidence>
<dbReference type="InterPro" id="IPR043128">
    <property type="entry name" value="Rev_trsase/Diguanyl_cyclase"/>
</dbReference>
<dbReference type="PANTHER" id="PTHR33395:SF22">
    <property type="entry name" value="REVERSE TRANSCRIPTASE DOMAIN-CONTAINING PROTEIN"/>
    <property type="match status" value="1"/>
</dbReference>
<evidence type="ECO:0000259" key="1">
    <source>
        <dbReference type="PROSITE" id="PS50878"/>
    </source>
</evidence>
<gene>
    <name evidence="2" type="ORF">B9Z55_028983</name>
</gene>
<dbReference type="GO" id="GO:0007508">
    <property type="term" value="P:larval heart development"/>
    <property type="evidence" value="ECO:0007669"/>
    <property type="project" value="TreeGrafter"/>
</dbReference>
<dbReference type="AlphaFoldDB" id="A0A2G5S951"/>
<dbReference type="GO" id="GO:0061343">
    <property type="term" value="P:cell adhesion involved in heart morphogenesis"/>
    <property type="evidence" value="ECO:0007669"/>
    <property type="project" value="TreeGrafter"/>
</dbReference>
<dbReference type="InterPro" id="IPR043502">
    <property type="entry name" value="DNA/RNA_pol_sf"/>
</dbReference>
<dbReference type="CDD" id="cd01650">
    <property type="entry name" value="RT_nLTR_like"/>
    <property type="match status" value="1"/>
</dbReference>
<dbReference type="STRING" id="1611254.A0A2G5S951"/>
<dbReference type="SUPFAM" id="SSF56219">
    <property type="entry name" value="DNase I-like"/>
    <property type="match status" value="1"/>
</dbReference>
<name>A0A2G5S951_9PELO</name>
<protein>
    <recommendedName>
        <fullName evidence="1">Reverse transcriptase domain-containing protein</fullName>
    </recommendedName>
</protein>
<dbReference type="EMBL" id="PDUG01000064">
    <property type="protein sequence ID" value="PIC11595.1"/>
    <property type="molecule type" value="Genomic_DNA"/>
</dbReference>
<dbReference type="InterPro" id="IPR000477">
    <property type="entry name" value="RT_dom"/>
</dbReference>
<dbReference type="InterPro" id="IPR036691">
    <property type="entry name" value="Endo/exonu/phosph_ase_sf"/>
</dbReference>
<dbReference type="SUPFAM" id="SSF56672">
    <property type="entry name" value="DNA/RNA polymerases"/>
    <property type="match status" value="1"/>
</dbReference>
<dbReference type="Gene3D" id="3.60.10.10">
    <property type="entry name" value="Endonuclease/exonuclease/phosphatase"/>
    <property type="match status" value="1"/>
</dbReference>
<evidence type="ECO:0000313" key="2">
    <source>
        <dbReference type="EMBL" id="PIC11595.1"/>
    </source>
</evidence>
<organism evidence="2 3">
    <name type="scientific">Caenorhabditis nigoni</name>
    <dbReference type="NCBI Taxonomy" id="1611254"/>
    <lineage>
        <taxon>Eukaryota</taxon>
        <taxon>Metazoa</taxon>
        <taxon>Ecdysozoa</taxon>
        <taxon>Nematoda</taxon>
        <taxon>Chromadorea</taxon>
        <taxon>Rhabditida</taxon>
        <taxon>Rhabditina</taxon>
        <taxon>Rhabditomorpha</taxon>
        <taxon>Rhabditoidea</taxon>
        <taxon>Rhabditidae</taxon>
        <taxon>Peloderinae</taxon>
        <taxon>Caenorhabditis</taxon>
    </lineage>
</organism>
<dbReference type="GO" id="GO:0003824">
    <property type="term" value="F:catalytic activity"/>
    <property type="evidence" value="ECO:0007669"/>
    <property type="project" value="InterPro"/>
</dbReference>
<accession>A0A2G5S951</accession>
<comment type="caution">
    <text evidence="2">The sequence shown here is derived from an EMBL/GenBank/DDBJ whole genome shotgun (WGS) entry which is preliminary data.</text>
</comment>
<dbReference type="PRINTS" id="PR01345">
    <property type="entry name" value="CERVTRCPTASE"/>
</dbReference>
<dbReference type="OrthoDB" id="5875724at2759"/>
<dbReference type="PANTHER" id="PTHR33395">
    <property type="entry name" value="TRANSCRIPTASE, PUTATIVE-RELATED-RELATED"/>
    <property type="match status" value="1"/>
</dbReference>
<sequence>MIPQHLSGPEVLSTDLLIQGRTSRLVVVYHPNHNINLQPLLNTLEHLLNTNKEMIILGDFNLAHIDWTTLCAGDSSCEKLLKFICDNGLSQHVRAPTRMDNILDLCLSNSKLIKEVKVRDSFSDHNFIEVTLNMKKKLAKERIEVKLFKKANYDEINYHLSNIDWTMIFMNMTVDQKYETFLNIIWRLIDEYVPTKRIDLNIKTHSKAIYCLQKKKRIIWRREGNSMLYKTVCSELKSIIFQEEKERTEKQLANSSHRNFFRFINTRMKPTADVGVLKSRDIVASDDGTKAELLSQSFMNFGTIDDKLIPKLPPTEKNSIEDIEMEPYIVEYALSKLQPKCNTTPDNIPSIFLKKVCTSAALPLAIIFRDSLLTSDVPEFWRLAIVKPLFKKGNRSDPNNYRPISLTSSVAKVIEKIIRKQISSFLDMNQILSTRQFGFRAKMNTEAQLLVYQSDILQKSGSKQVLYSIYIDFRKAFDSVCIPKLISKISNNGIRGNLCNWLSRFLSDRSQQVQVNDALSSRQKVVSGVPQGSVLGPLLFILFINDIGENLNFQFLLYADDLKLYSTDRKTIQDDLDTLSKWCKDWQMEISPEKCQFIAFSPSKKAISLSKNQHVTLLNCKIPKCEHVRDLGVIFSEDLTFKNHLNITIRKAQQRINILFNILKLGSLEILIKCYTIYIRPLIEYGSLIYSPAQKEMIYKIEGLQKSFVFRLTKKFNIPYESYFNTIREFGLESLEERRSFTDEDVIARTAISSAGPVKQFFFSKKMNGSDYQFIVSEFRFFGVET</sequence>
<dbReference type="InterPro" id="IPR005135">
    <property type="entry name" value="Endo/exonuclease/phosphatase"/>
</dbReference>